<dbReference type="PANTHER" id="PTHR23516">
    <property type="entry name" value="SAM (S-ADENOSYL METHIONINE) TRANSPORTER"/>
    <property type="match status" value="1"/>
</dbReference>
<evidence type="ECO:0000256" key="10">
    <source>
        <dbReference type="ARBA" id="ARBA00030646"/>
    </source>
</evidence>
<gene>
    <name evidence="13" type="ORF">CTEN210_16128</name>
</gene>
<sequence>MKISLVDLQTAVSPSEEDAGFPGTPTFSPPDSDDEFVMMGPISKASGLSIPCLDASIISQDYHLSEHGEDDDYPTESSFNFFRLQYLIVYMAIMLADGLQGTHLYVLYEGYGYSVASLYCLGFVSGAFSSPFIGAFVDKFGRKRAAALYCVLEMIINQMEQHPMLIGLIAARVIGGVTTNLLGSCFEAWLVTEHRNRKFDEESLELLMRDSSIISNSAAIFSGFLAHALAEFLGPVGPFQGAVATTSIALTLVLSIWTENYGSSGNDEVEMSIFSHMRGAFETIKNDSRILRIGIIQGLAEGALQTFVFLWSPALRTFATYAPSTALGIDSQGEPAYGLIFGSFMASAVFGGFIAPIMRKIVSSVLCHGDGILAGQGLDPVPVSVMTSLCYGIGSILLFVPCMLKEDSNLSFSVCLAAFVLFELFVGIYVPSEGVLRSIYMPSEAIFGIRNRASINVQQDWFSSF</sequence>
<reference evidence="13 14" key="1">
    <citation type="journal article" date="2021" name="Sci. Rep.">
        <title>The genome of the diatom Chaetoceros tenuissimus carries an ancient integrated fragment of an extant virus.</title>
        <authorList>
            <person name="Hongo Y."/>
            <person name="Kimura K."/>
            <person name="Takaki Y."/>
            <person name="Yoshida Y."/>
            <person name="Baba S."/>
            <person name="Kobayashi G."/>
            <person name="Nagasaki K."/>
            <person name="Hano T."/>
            <person name="Tomaru Y."/>
        </authorList>
    </citation>
    <scope>NUCLEOTIDE SEQUENCE [LARGE SCALE GENOMIC DNA]</scope>
    <source>
        <strain evidence="13 14">NIES-3715</strain>
    </source>
</reference>
<feature type="transmembrane region" description="Helical" evidence="12">
    <location>
        <begin position="293"/>
        <end position="315"/>
    </location>
</feature>
<keyword evidence="14" id="KW-1185">Reference proteome</keyword>
<keyword evidence="9 12" id="KW-0472">Membrane</keyword>
<dbReference type="Pfam" id="PF05631">
    <property type="entry name" value="MFS_5"/>
    <property type="match status" value="1"/>
</dbReference>
<name>A0AAD3D835_9STRA</name>
<evidence type="ECO:0000256" key="9">
    <source>
        <dbReference type="ARBA" id="ARBA00023136"/>
    </source>
</evidence>
<keyword evidence="4" id="KW-0813">Transport</keyword>
<evidence type="ECO:0000256" key="4">
    <source>
        <dbReference type="ARBA" id="ARBA00022448"/>
    </source>
</evidence>
<keyword evidence="7 12" id="KW-1133">Transmembrane helix</keyword>
<dbReference type="EMBL" id="BLLK01000069">
    <property type="protein sequence ID" value="GFH59652.1"/>
    <property type="molecule type" value="Genomic_DNA"/>
</dbReference>
<evidence type="ECO:0000256" key="12">
    <source>
        <dbReference type="SAM" id="Phobius"/>
    </source>
</evidence>
<dbReference type="InterPro" id="IPR036259">
    <property type="entry name" value="MFS_trans_sf"/>
</dbReference>
<feature type="transmembrane region" description="Helical" evidence="12">
    <location>
        <begin position="114"/>
        <end position="137"/>
    </location>
</feature>
<comment type="caution">
    <text evidence="13">The sequence shown here is derived from an EMBL/GenBank/DDBJ whole genome shotgun (WGS) entry which is preliminary data.</text>
</comment>
<dbReference type="GO" id="GO:0015098">
    <property type="term" value="F:molybdate ion transmembrane transporter activity"/>
    <property type="evidence" value="ECO:0007669"/>
    <property type="project" value="InterPro"/>
</dbReference>
<dbReference type="Gene3D" id="1.20.1250.20">
    <property type="entry name" value="MFS general substrate transporter like domains"/>
    <property type="match status" value="1"/>
</dbReference>
<feature type="transmembrane region" description="Helical" evidence="12">
    <location>
        <begin position="87"/>
        <end position="108"/>
    </location>
</feature>
<accession>A0AAD3D835</accession>
<keyword evidence="5" id="KW-1003">Cell membrane</keyword>
<organism evidence="13 14">
    <name type="scientific">Chaetoceros tenuissimus</name>
    <dbReference type="NCBI Taxonomy" id="426638"/>
    <lineage>
        <taxon>Eukaryota</taxon>
        <taxon>Sar</taxon>
        <taxon>Stramenopiles</taxon>
        <taxon>Ochrophyta</taxon>
        <taxon>Bacillariophyta</taxon>
        <taxon>Coscinodiscophyceae</taxon>
        <taxon>Chaetocerotophycidae</taxon>
        <taxon>Chaetocerotales</taxon>
        <taxon>Chaetocerotaceae</taxon>
        <taxon>Chaetoceros</taxon>
    </lineage>
</organism>
<evidence type="ECO:0000256" key="8">
    <source>
        <dbReference type="ARBA" id="ARBA00023065"/>
    </source>
</evidence>
<comment type="subcellular location">
    <subcellularLocation>
        <location evidence="2">Cell membrane</location>
        <topology evidence="2">Multi-pass membrane protein</topology>
    </subcellularLocation>
</comment>
<evidence type="ECO:0000256" key="3">
    <source>
        <dbReference type="ARBA" id="ARBA00021242"/>
    </source>
</evidence>
<keyword evidence="8" id="KW-0406">Ion transport</keyword>
<evidence type="ECO:0000256" key="11">
    <source>
        <dbReference type="ARBA" id="ARBA00032555"/>
    </source>
</evidence>
<dbReference type="InterPro" id="IPR008509">
    <property type="entry name" value="MOT2/MFSD5"/>
</dbReference>
<comment type="function">
    <text evidence="1">Mediates high-affinity intracellular uptake of the rare oligo-element molybdenum.</text>
</comment>
<feature type="transmembrane region" description="Helical" evidence="12">
    <location>
        <begin position="335"/>
        <end position="355"/>
    </location>
</feature>
<protein>
    <recommendedName>
        <fullName evidence="3">Molybdate-anion transporter</fullName>
    </recommendedName>
    <alternativeName>
        <fullName evidence="10">Major facilitator superfamily domain-containing protein 5</fullName>
    </alternativeName>
    <alternativeName>
        <fullName evidence="11">Molybdate transporter 2 homolog</fullName>
    </alternativeName>
</protein>
<proteinExistence type="predicted"/>
<feature type="transmembrane region" description="Helical" evidence="12">
    <location>
        <begin position="410"/>
        <end position="430"/>
    </location>
</feature>
<dbReference type="GO" id="GO:0005886">
    <property type="term" value="C:plasma membrane"/>
    <property type="evidence" value="ECO:0007669"/>
    <property type="project" value="UniProtKB-SubCell"/>
</dbReference>
<dbReference type="AlphaFoldDB" id="A0AAD3D835"/>
<dbReference type="PANTHER" id="PTHR23516:SF1">
    <property type="entry name" value="MOLYBDATE-ANION TRANSPORTER"/>
    <property type="match status" value="1"/>
</dbReference>
<dbReference type="SUPFAM" id="SSF103473">
    <property type="entry name" value="MFS general substrate transporter"/>
    <property type="match status" value="1"/>
</dbReference>
<dbReference type="GO" id="GO:0006811">
    <property type="term" value="P:monoatomic ion transport"/>
    <property type="evidence" value="ECO:0007669"/>
    <property type="project" value="UniProtKB-KW"/>
</dbReference>
<evidence type="ECO:0000256" key="1">
    <source>
        <dbReference type="ARBA" id="ARBA00003019"/>
    </source>
</evidence>
<evidence type="ECO:0000256" key="5">
    <source>
        <dbReference type="ARBA" id="ARBA00022475"/>
    </source>
</evidence>
<evidence type="ECO:0000313" key="13">
    <source>
        <dbReference type="EMBL" id="GFH59652.1"/>
    </source>
</evidence>
<dbReference type="Proteomes" id="UP001054902">
    <property type="component" value="Unassembled WGS sequence"/>
</dbReference>
<keyword evidence="6 12" id="KW-0812">Transmembrane</keyword>
<evidence type="ECO:0000256" key="7">
    <source>
        <dbReference type="ARBA" id="ARBA00022989"/>
    </source>
</evidence>
<feature type="transmembrane region" description="Helical" evidence="12">
    <location>
        <begin position="383"/>
        <end position="404"/>
    </location>
</feature>
<evidence type="ECO:0000256" key="6">
    <source>
        <dbReference type="ARBA" id="ARBA00022692"/>
    </source>
</evidence>
<evidence type="ECO:0000313" key="14">
    <source>
        <dbReference type="Proteomes" id="UP001054902"/>
    </source>
</evidence>
<evidence type="ECO:0000256" key="2">
    <source>
        <dbReference type="ARBA" id="ARBA00004651"/>
    </source>
</evidence>
<feature type="transmembrane region" description="Helical" evidence="12">
    <location>
        <begin position="213"/>
        <end position="233"/>
    </location>
</feature>